<dbReference type="Gene3D" id="1.10.472.10">
    <property type="entry name" value="Cyclin-like"/>
    <property type="match status" value="1"/>
</dbReference>
<dbReference type="EMBL" id="SNRW01000455">
    <property type="protein sequence ID" value="KAA6401037.1"/>
    <property type="molecule type" value="Genomic_DNA"/>
</dbReference>
<comment type="caution">
    <text evidence="2">The sequence shown here is derived from an EMBL/GenBank/DDBJ whole genome shotgun (WGS) entry which is preliminary data.</text>
</comment>
<dbReference type="InterPro" id="IPR013922">
    <property type="entry name" value="Cyclin_PHO80-like"/>
</dbReference>
<gene>
    <name evidence="2" type="ORF">EZS28_003430</name>
</gene>
<evidence type="ECO:0000256" key="1">
    <source>
        <dbReference type="SAM" id="MobiDB-lite"/>
    </source>
</evidence>
<dbReference type="GO" id="GO:0019901">
    <property type="term" value="F:protein kinase binding"/>
    <property type="evidence" value="ECO:0007669"/>
    <property type="project" value="InterPro"/>
</dbReference>
<dbReference type="CDD" id="cd20557">
    <property type="entry name" value="CYCLIN_ScPCL1-like"/>
    <property type="match status" value="1"/>
</dbReference>
<proteinExistence type="predicted"/>
<dbReference type="Proteomes" id="UP000324800">
    <property type="component" value="Unassembled WGS sequence"/>
</dbReference>
<evidence type="ECO:0000313" key="2">
    <source>
        <dbReference type="EMBL" id="KAA6401037.1"/>
    </source>
</evidence>
<reference evidence="2 3" key="1">
    <citation type="submission" date="2019-03" db="EMBL/GenBank/DDBJ databases">
        <title>Single cell metagenomics reveals metabolic interactions within the superorganism composed of flagellate Streblomastix strix and complex community of Bacteroidetes bacteria on its surface.</title>
        <authorList>
            <person name="Treitli S.C."/>
            <person name="Kolisko M."/>
            <person name="Husnik F."/>
            <person name="Keeling P."/>
            <person name="Hampl V."/>
        </authorList>
    </citation>
    <scope>NUCLEOTIDE SEQUENCE [LARGE SCALE GENOMIC DNA]</scope>
    <source>
        <strain evidence="2">ST1C</strain>
    </source>
</reference>
<accession>A0A5J4X147</accession>
<organism evidence="2 3">
    <name type="scientific">Streblomastix strix</name>
    <dbReference type="NCBI Taxonomy" id="222440"/>
    <lineage>
        <taxon>Eukaryota</taxon>
        <taxon>Metamonada</taxon>
        <taxon>Preaxostyla</taxon>
        <taxon>Oxymonadida</taxon>
        <taxon>Streblomastigidae</taxon>
        <taxon>Streblomastix</taxon>
    </lineage>
</organism>
<dbReference type="Pfam" id="PF08613">
    <property type="entry name" value="Cyclin"/>
    <property type="match status" value="1"/>
</dbReference>
<dbReference type="AlphaFoldDB" id="A0A5J4X147"/>
<feature type="region of interest" description="Disordered" evidence="1">
    <location>
        <begin position="1"/>
        <end position="43"/>
    </location>
</feature>
<name>A0A5J4X147_9EUKA</name>
<evidence type="ECO:0000313" key="3">
    <source>
        <dbReference type="Proteomes" id="UP000324800"/>
    </source>
</evidence>
<sequence length="286" mass="32685">MPLGGGEKGKDSSDDNDVLFNEHVEESQTVGTPNESLSQLSSEQEVQKGKISSGAIEQLSENIEQYMDLVDDGQYTDGEAQLISQELISSFSRFFSHSIVFKLLKKKKWEQKFRDQHFDSQIFKIQPLNMIGENFCSNRAQNACLQYPRWHPVREQNIKQCEEIEYRTSAMLNLLNAQQPILIEELANSVLLVEKIIQASRGKIQVELTYENCAFLLATGLMMTQKCWKDTHRANSRWAQIIGVNVQMLNSFECEMFEALDFDVIVNEDEFSVAVSKLKSLVIPED</sequence>
<protein>
    <submittedName>
        <fullName evidence="2">Uncharacterized protein</fullName>
    </submittedName>
</protein>